<dbReference type="InterPro" id="IPR025669">
    <property type="entry name" value="AAA_dom"/>
</dbReference>
<dbReference type="RefSeq" id="WP_345607724.1">
    <property type="nucleotide sequence ID" value="NZ_BAABJO010000020.1"/>
</dbReference>
<dbReference type="Gene3D" id="3.40.50.300">
    <property type="entry name" value="P-loop containing nucleotide triphosphate hydrolases"/>
    <property type="match status" value="1"/>
</dbReference>
<dbReference type="PANTHER" id="PTHR13696:SF52">
    <property type="entry name" value="PARA FAMILY PROTEIN CT_582"/>
    <property type="match status" value="1"/>
</dbReference>
<accession>A0ABP9NQJ6</accession>
<evidence type="ECO:0000313" key="3">
    <source>
        <dbReference type="EMBL" id="GAA5129435.1"/>
    </source>
</evidence>
<feature type="region of interest" description="Disordered" evidence="1">
    <location>
        <begin position="261"/>
        <end position="280"/>
    </location>
</feature>
<dbReference type="Pfam" id="PF13614">
    <property type="entry name" value="AAA_31"/>
    <property type="match status" value="1"/>
</dbReference>
<dbReference type="SUPFAM" id="SSF52540">
    <property type="entry name" value="P-loop containing nucleoside triphosphate hydrolases"/>
    <property type="match status" value="1"/>
</dbReference>
<evidence type="ECO:0000256" key="1">
    <source>
        <dbReference type="SAM" id="MobiDB-lite"/>
    </source>
</evidence>
<dbReference type="PANTHER" id="PTHR13696">
    <property type="entry name" value="P-LOOP CONTAINING NUCLEOSIDE TRIPHOSPHATE HYDROLASE"/>
    <property type="match status" value="1"/>
</dbReference>
<gene>
    <name evidence="3" type="ORF">GCM10023320_49910</name>
</gene>
<organism evidence="3 4">
    <name type="scientific">Pseudonocardia adelaidensis</name>
    <dbReference type="NCBI Taxonomy" id="648754"/>
    <lineage>
        <taxon>Bacteria</taxon>
        <taxon>Bacillati</taxon>
        <taxon>Actinomycetota</taxon>
        <taxon>Actinomycetes</taxon>
        <taxon>Pseudonocardiales</taxon>
        <taxon>Pseudonocardiaceae</taxon>
        <taxon>Pseudonocardia</taxon>
    </lineage>
</organism>
<dbReference type="Proteomes" id="UP001500804">
    <property type="component" value="Unassembled WGS sequence"/>
</dbReference>
<proteinExistence type="predicted"/>
<keyword evidence="4" id="KW-1185">Reference proteome</keyword>
<evidence type="ECO:0000259" key="2">
    <source>
        <dbReference type="Pfam" id="PF13614"/>
    </source>
</evidence>
<sequence>MLNQAIAVINGKGGTGKTSITANLGGLFAAAGYRTLLVDMDPQGNLGRDLGYLETGRSDGGRALFNAVTTGTQLVPLREVRANLDVVAGGDLVEDMAAALYSRGTRGQSVATAIRDALAPLARDYDLILLDCPPGNRALQQMALATAHFVVIPTKADDASLDGLIQVANLFASVRTEINPGIELLGVVLFSIGARSRKIALRARSTVARDLGDPDLVFDTEIRLVEGPAQDCRRLGKLVHEVEEQLGHDRSLRFQMLRAARRSRKDEPRHAPGGALQGLAESAPQLAADYHRLAEELSGRLQLKSKVPA</sequence>
<feature type="domain" description="AAA" evidence="2">
    <location>
        <begin position="4"/>
        <end position="183"/>
    </location>
</feature>
<dbReference type="InterPro" id="IPR027417">
    <property type="entry name" value="P-loop_NTPase"/>
</dbReference>
<dbReference type="InterPro" id="IPR050678">
    <property type="entry name" value="DNA_Partitioning_ATPase"/>
</dbReference>
<dbReference type="EMBL" id="BAABJO010000020">
    <property type="protein sequence ID" value="GAA5129435.1"/>
    <property type="molecule type" value="Genomic_DNA"/>
</dbReference>
<reference evidence="4" key="1">
    <citation type="journal article" date="2019" name="Int. J. Syst. Evol. Microbiol.">
        <title>The Global Catalogue of Microorganisms (GCM) 10K type strain sequencing project: providing services to taxonomists for standard genome sequencing and annotation.</title>
        <authorList>
            <consortium name="The Broad Institute Genomics Platform"/>
            <consortium name="The Broad Institute Genome Sequencing Center for Infectious Disease"/>
            <person name="Wu L."/>
            <person name="Ma J."/>
        </authorList>
    </citation>
    <scope>NUCLEOTIDE SEQUENCE [LARGE SCALE GENOMIC DNA]</scope>
    <source>
        <strain evidence="4">JCM 18302</strain>
    </source>
</reference>
<evidence type="ECO:0000313" key="4">
    <source>
        <dbReference type="Proteomes" id="UP001500804"/>
    </source>
</evidence>
<name>A0ABP9NQJ6_9PSEU</name>
<protein>
    <submittedName>
        <fullName evidence="3">ParA family protein</fullName>
    </submittedName>
</protein>
<comment type="caution">
    <text evidence="3">The sequence shown here is derived from an EMBL/GenBank/DDBJ whole genome shotgun (WGS) entry which is preliminary data.</text>
</comment>
<dbReference type="CDD" id="cd02042">
    <property type="entry name" value="ParAB_family"/>
    <property type="match status" value="1"/>
</dbReference>